<evidence type="ECO:0000256" key="1">
    <source>
        <dbReference type="SAM" id="MobiDB-lite"/>
    </source>
</evidence>
<protein>
    <submittedName>
        <fullName evidence="2">Uncharacterized protein</fullName>
    </submittedName>
</protein>
<feature type="region of interest" description="Disordered" evidence="1">
    <location>
        <begin position="1"/>
        <end position="62"/>
    </location>
</feature>
<dbReference type="Proteomes" id="UP001162483">
    <property type="component" value="Unassembled WGS sequence"/>
</dbReference>
<reference evidence="2" key="1">
    <citation type="submission" date="2023-05" db="EMBL/GenBank/DDBJ databases">
        <authorList>
            <person name="Stuckert A."/>
        </authorList>
    </citation>
    <scope>NUCLEOTIDE SEQUENCE</scope>
</reference>
<comment type="caution">
    <text evidence="2">The sequence shown here is derived from an EMBL/GenBank/DDBJ whole genome shotgun (WGS) entry which is preliminary data.</text>
</comment>
<gene>
    <name evidence="2" type="ORF">SPARVUS_LOCUS105118</name>
</gene>
<sequence>MALLSSGTCHVSQKTTGREGRRTTSASDRLGDHSGNGSGYQSILDTRSPKVPILNGEQGTSL</sequence>
<dbReference type="EMBL" id="CATNWA010000038">
    <property type="protein sequence ID" value="CAI9532094.1"/>
    <property type="molecule type" value="Genomic_DNA"/>
</dbReference>
<keyword evidence="3" id="KW-1185">Reference proteome</keyword>
<evidence type="ECO:0000313" key="2">
    <source>
        <dbReference type="EMBL" id="CAI9532094.1"/>
    </source>
</evidence>
<name>A0ABN9A9H5_9NEOB</name>
<feature type="compositionally biased region" description="Polar residues" evidence="1">
    <location>
        <begin position="1"/>
        <end position="15"/>
    </location>
</feature>
<evidence type="ECO:0000313" key="3">
    <source>
        <dbReference type="Proteomes" id="UP001162483"/>
    </source>
</evidence>
<accession>A0ABN9A9H5</accession>
<organism evidence="2 3">
    <name type="scientific">Staurois parvus</name>
    <dbReference type="NCBI Taxonomy" id="386267"/>
    <lineage>
        <taxon>Eukaryota</taxon>
        <taxon>Metazoa</taxon>
        <taxon>Chordata</taxon>
        <taxon>Craniata</taxon>
        <taxon>Vertebrata</taxon>
        <taxon>Euteleostomi</taxon>
        <taxon>Amphibia</taxon>
        <taxon>Batrachia</taxon>
        <taxon>Anura</taxon>
        <taxon>Neobatrachia</taxon>
        <taxon>Ranoidea</taxon>
        <taxon>Ranidae</taxon>
        <taxon>Staurois</taxon>
    </lineage>
</organism>
<proteinExistence type="predicted"/>